<dbReference type="PANTHER" id="PTHR48105">
    <property type="entry name" value="THIOREDOXIN REDUCTASE 1-RELATED-RELATED"/>
    <property type="match status" value="1"/>
</dbReference>
<dbReference type="Gene3D" id="3.40.50.2300">
    <property type="match status" value="1"/>
</dbReference>
<dbReference type="Gene3D" id="3.50.50.60">
    <property type="entry name" value="FAD/NAD(P)-binding domain"/>
    <property type="match status" value="2"/>
</dbReference>
<evidence type="ECO:0000313" key="5">
    <source>
        <dbReference type="Proteomes" id="UP000612893"/>
    </source>
</evidence>
<gene>
    <name evidence="4" type="ORF">JF922_01925</name>
</gene>
<evidence type="ECO:0000256" key="2">
    <source>
        <dbReference type="ARBA" id="ARBA00023002"/>
    </source>
</evidence>
<dbReference type="AlphaFoldDB" id="A0A934JXN8"/>
<dbReference type="SUPFAM" id="SSF51905">
    <property type="entry name" value="FAD/NAD(P)-binding domain"/>
    <property type="match status" value="1"/>
</dbReference>
<dbReference type="GO" id="GO:0016491">
    <property type="term" value="F:oxidoreductase activity"/>
    <property type="evidence" value="ECO:0007669"/>
    <property type="project" value="UniProtKB-KW"/>
</dbReference>
<evidence type="ECO:0000313" key="4">
    <source>
        <dbReference type="EMBL" id="MBJ7596832.1"/>
    </source>
</evidence>
<dbReference type="PRINTS" id="PR00469">
    <property type="entry name" value="PNDRDTASEII"/>
</dbReference>
<dbReference type="Proteomes" id="UP000612893">
    <property type="component" value="Unassembled WGS sequence"/>
</dbReference>
<keyword evidence="2" id="KW-0560">Oxidoreductase</keyword>
<evidence type="ECO:0000256" key="1">
    <source>
        <dbReference type="ARBA" id="ARBA00022630"/>
    </source>
</evidence>
<dbReference type="InterPro" id="IPR050097">
    <property type="entry name" value="Ferredoxin-NADP_redctase_2"/>
</dbReference>
<dbReference type="InterPro" id="IPR023753">
    <property type="entry name" value="FAD/NAD-binding_dom"/>
</dbReference>
<dbReference type="InterPro" id="IPR036188">
    <property type="entry name" value="FAD/NAD-bd_sf"/>
</dbReference>
<feature type="domain" description="FAD/NAD(P)-binding" evidence="3">
    <location>
        <begin position="238"/>
        <end position="544"/>
    </location>
</feature>
<protein>
    <submittedName>
        <fullName evidence="4">FAD-dependent oxidoreductase</fullName>
    </submittedName>
</protein>
<reference evidence="4" key="1">
    <citation type="submission" date="2020-10" db="EMBL/GenBank/DDBJ databases">
        <title>Ca. Dormibacterota MAGs.</title>
        <authorList>
            <person name="Montgomery K."/>
        </authorList>
    </citation>
    <scope>NUCLEOTIDE SEQUENCE [LARGE SCALE GENOMIC DNA]</scope>
    <source>
        <strain evidence="4">SC8812_S17_10</strain>
    </source>
</reference>
<dbReference type="EMBL" id="JAEKNR010000024">
    <property type="protein sequence ID" value="MBJ7596832.1"/>
    <property type="molecule type" value="Genomic_DNA"/>
</dbReference>
<name>A0A934JXN8_9BACT</name>
<sequence>MSELNELGRPVFVIVNVDIRISTALRAAIDRHYRSDFDVETSSWRQSAAMLRVLRQQGRAVALIITDLWPDAEVGMELVTEARRSHPHARRALLVGPQDIRANDALQRAMTLGHVDGWLLQPWEPADQLLFPAIAQFVEEWYEEVVPSPPQAAAVQVVAKPHSARWDESRDLLVRNDIPHRLIAGESAEAKRLLEQVGHSRSRLPVAVLVNGHVLVDPTNMEVAEELGIKTRPDPGTYDVAVVGGGPGGLSAAMYAASEGLRTAIVEREAFGGQAGTTSRIRNYLGFPRGVSGVHLARYARQQTVLFGGDLIYGEAVELRSEDEQHELVLRDGVSLTARAVIIATGVTYRRLEVPTVERLVGAGVFYGTGLTEAPALAGESVVVVGGGNSAGQAVAHLARFARLVTLVVRRDSLEASMSDYLIQQLRELDNVQVLLQAQVVEAVGSARLEAVWLQRGSGERQEQEATALFVLIGTEPRTNWLASRGIVDENCYVPTGRDAIANARGSQLPREPLGFETSVPGVFAVGDVRAGSVKRVASAVGEGSVVVTAIHQYLRQHSSKAPSSRRTSQVAALP</sequence>
<evidence type="ECO:0000259" key="3">
    <source>
        <dbReference type="Pfam" id="PF07992"/>
    </source>
</evidence>
<organism evidence="4 5">
    <name type="scientific">Candidatus Nephthysia bennettiae</name>
    <dbReference type="NCBI Taxonomy" id="3127016"/>
    <lineage>
        <taxon>Bacteria</taxon>
        <taxon>Bacillati</taxon>
        <taxon>Candidatus Dormiibacterota</taxon>
        <taxon>Candidatus Dormibacteria</taxon>
        <taxon>Candidatus Dormibacterales</taxon>
        <taxon>Candidatus Dormibacteraceae</taxon>
        <taxon>Candidatus Nephthysia</taxon>
    </lineage>
</organism>
<dbReference type="PRINTS" id="PR00368">
    <property type="entry name" value="FADPNR"/>
</dbReference>
<proteinExistence type="predicted"/>
<dbReference type="Pfam" id="PF07992">
    <property type="entry name" value="Pyr_redox_2"/>
    <property type="match status" value="1"/>
</dbReference>
<keyword evidence="1" id="KW-0285">Flavoprotein</keyword>
<keyword evidence="5" id="KW-1185">Reference proteome</keyword>
<accession>A0A934JXN8</accession>
<dbReference type="RefSeq" id="WP_338198666.1">
    <property type="nucleotide sequence ID" value="NZ_JAEKNR010000024.1"/>
</dbReference>
<comment type="caution">
    <text evidence="4">The sequence shown here is derived from an EMBL/GenBank/DDBJ whole genome shotgun (WGS) entry which is preliminary data.</text>
</comment>